<evidence type="ECO:0000256" key="1">
    <source>
        <dbReference type="ARBA" id="ARBA00010923"/>
    </source>
</evidence>
<dbReference type="RefSeq" id="WP_132015654.1">
    <property type="nucleotide sequence ID" value="NZ_SLUN01000024.1"/>
</dbReference>
<keyword evidence="4" id="KW-0175">Coiled coil</keyword>
<proteinExistence type="inferred from homology"/>
<reference evidence="6 7" key="1">
    <citation type="submission" date="2019-03" db="EMBL/GenBank/DDBJ databases">
        <title>Genomic Encyclopedia of Type Strains, Phase IV (KMG-IV): sequencing the most valuable type-strain genomes for metagenomic binning, comparative biology and taxonomic classification.</title>
        <authorList>
            <person name="Goeker M."/>
        </authorList>
    </citation>
    <scope>NUCLEOTIDE SEQUENCE [LARGE SCALE GENOMIC DNA]</scope>
    <source>
        <strain evidence="6 7">LX-B</strain>
    </source>
</reference>
<dbReference type="AlphaFoldDB" id="A0A4R1RA30"/>
<dbReference type="Gene3D" id="1.10.287.1120">
    <property type="entry name" value="Bipartite methylase S protein"/>
    <property type="match status" value="1"/>
</dbReference>
<dbReference type="PANTHER" id="PTHR30408">
    <property type="entry name" value="TYPE-1 RESTRICTION ENZYME ECOKI SPECIFICITY PROTEIN"/>
    <property type="match status" value="1"/>
</dbReference>
<keyword evidence="2" id="KW-0680">Restriction system</keyword>
<comment type="caution">
    <text evidence="6">The sequence shown here is derived from an EMBL/GenBank/DDBJ whole genome shotgun (WGS) entry which is preliminary data.</text>
</comment>
<comment type="similarity">
    <text evidence="1">Belongs to the type-I restriction system S methylase family.</text>
</comment>
<keyword evidence="3" id="KW-0238">DNA-binding</keyword>
<evidence type="ECO:0000256" key="2">
    <source>
        <dbReference type="ARBA" id="ARBA00022747"/>
    </source>
</evidence>
<keyword evidence="7" id="KW-1185">Reference proteome</keyword>
<dbReference type="InterPro" id="IPR044946">
    <property type="entry name" value="Restrct_endonuc_typeI_TRD_sf"/>
</dbReference>
<evidence type="ECO:0000313" key="6">
    <source>
        <dbReference type="EMBL" id="TCL62593.1"/>
    </source>
</evidence>
<evidence type="ECO:0000259" key="5">
    <source>
        <dbReference type="Pfam" id="PF01420"/>
    </source>
</evidence>
<accession>A0A4R1RA30</accession>
<evidence type="ECO:0000256" key="4">
    <source>
        <dbReference type="SAM" id="Coils"/>
    </source>
</evidence>
<feature type="domain" description="Type I restriction modification DNA specificity" evidence="5">
    <location>
        <begin position="13"/>
        <end position="180"/>
    </location>
</feature>
<evidence type="ECO:0000256" key="3">
    <source>
        <dbReference type="ARBA" id="ARBA00023125"/>
    </source>
</evidence>
<dbReference type="InterPro" id="IPR000055">
    <property type="entry name" value="Restrct_endonuc_typeI_TRD"/>
</dbReference>
<gene>
    <name evidence="6" type="ORF">EDC14_102460</name>
</gene>
<dbReference type="Pfam" id="PF01420">
    <property type="entry name" value="Methylase_S"/>
    <property type="match status" value="1"/>
</dbReference>
<dbReference type="Proteomes" id="UP000295008">
    <property type="component" value="Unassembled WGS sequence"/>
</dbReference>
<dbReference type="OrthoDB" id="9795776at2"/>
<dbReference type="Gene3D" id="3.90.220.20">
    <property type="entry name" value="DNA methylase specificity domains"/>
    <property type="match status" value="2"/>
</dbReference>
<dbReference type="GO" id="GO:0009307">
    <property type="term" value="P:DNA restriction-modification system"/>
    <property type="evidence" value="ECO:0007669"/>
    <property type="project" value="UniProtKB-KW"/>
</dbReference>
<name>A0A4R1RA30_HYDET</name>
<dbReference type="PANTHER" id="PTHR30408:SF13">
    <property type="entry name" value="TYPE I RESTRICTION ENZYME HINDI SPECIFICITY SUBUNIT"/>
    <property type="match status" value="1"/>
</dbReference>
<protein>
    <submittedName>
        <fullName evidence="6">Type I restriction enzyme S subunit</fullName>
    </submittedName>
</protein>
<feature type="coiled-coil region" evidence="4">
    <location>
        <begin position="169"/>
        <end position="196"/>
    </location>
</feature>
<dbReference type="GO" id="GO:0003677">
    <property type="term" value="F:DNA binding"/>
    <property type="evidence" value="ECO:0007669"/>
    <property type="project" value="UniProtKB-KW"/>
</dbReference>
<organism evidence="6 7">
    <name type="scientific">Hydrogenispora ethanolica</name>
    <dbReference type="NCBI Taxonomy" id="1082276"/>
    <lineage>
        <taxon>Bacteria</taxon>
        <taxon>Bacillati</taxon>
        <taxon>Bacillota</taxon>
        <taxon>Hydrogenispora</taxon>
    </lineage>
</organism>
<dbReference type="EMBL" id="SLUN01000024">
    <property type="protein sequence ID" value="TCL62593.1"/>
    <property type="molecule type" value="Genomic_DNA"/>
</dbReference>
<dbReference type="CDD" id="cd17249">
    <property type="entry name" value="RMtype1_S_EcoR124I-TRD2-CR2_like"/>
    <property type="match status" value="1"/>
</dbReference>
<dbReference type="InterPro" id="IPR052021">
    <property type="entry name" value="Type-I_RS_S_subunit"/>
</dbReference>
<sequence>MNEKISREVKNTKIIPLKEAGVLKSGGTPSKNNNNYWGGNFPWITAKDLKVPVLENSIDRLTDEGTNHAKIAPKNSLLILVRGMTLFKDVPVCLAGRDLAFNQDIKALIPKKDVDPNYLLMFLKSKKRELLGLVDSAGHGTGRLNIDLLENLNIAIPPIPEQKAIADLLSTWDEAIEKTERLIRAKEQRLDAYGRELFNRKNACNYKGWKSIRLKDVLIEHGDKSTGNEEVYSVSVHKGLVNQIEHLGRSFSASNTENYNCAHYGDIVYTKSPTGNFPLGVVKQSYVSKDVIVSPLYGVFTPKSFHLGIVIDFYFSSPTRARNYLYSLIQKGAKNTLAITNKTFISKKLHLPVDETAQKAIAEYVITAREEIDLLKQLADKYKIQKSGLMQKMLTGTWRIKLEIINKYR</sequence>
<dbReference type="SUPFAM" id="SSF116734">
    <property type="entry name" value="DNA methylase specificity domain"/>
    <property type="match status" value="2"/>
</dbReference>
<evidence type="ECO:0000313" key="7">
    <source>
        <dbReference type="Proteomes" id="UP000295008"/>
    </source>
</evidence>